<dbReference type="InterPro" id="IPR039426">
    <property type="entry name" value="TonB-dep_rcpt-like"/>
</dbReference>
<keyword evidence="8 15" id="KW-0675">Receptor</keyword>
<evidence type="ECO:0000259" key="13">
    <source>
        <dbReference type="Pfam" id="PF00593"/>
    </source>
</evidence>
<comment type="similarity">
    <text evidence="10 11">Belongs to the TonB-dependent receptor family.</text>
</comment>
<keyword evidence="3 10" id="KW-1134">Transmembrane beta strand</keyword>
<feature type="chain" id="PRO_5011393188" evidence="12">
    <location>
        <begin position="23"/>
        <end position="600"/>
    </location>
</feature>
<feature type="signal peptide" evidence="12">
    <location>
        <begin position="1"/>
        <end position="22"/>
    </location>
</feature>
<dbReference type="Pfam" id="PF00593">
    <property type="entry name" value="TonB_dep_Rec_b-barrel"/>
    <property type="match status" value="1"/>
</dbReference>
<keyword evidence="5 12" id="KW-0732">Signal</keyword>
<evidence type="ECO:0000313" key="18">
    <source>
        <dbReference type="Proteomes" id="UP000324896"/>
    </source>
</evidence>
<comment type="subcellular location">
    <subcellularLocation>
        <location evidence="1 10">Cell outer membrane</location>
        <topology evidence="1 10">Multi-pass membrane protein</topology>
    </subcellularLocation>
</comment>
<dbReference type="InterPro" id="IPR037066">
    <property type="entry name" value="Plug_dom_sf"/>
</dbReference>
<evidence type="ECO:0000256" key="9">
    <source>
        <dbReference type="ARBA" id="ARBA00023237"/>
    </source>
</evidence>
<keyword evidence="6 11" id="KW-0798">TonB box</keyword>
<evidence type="ECO:0000313" key="15">
    <source>
        <dbReference type="EMBL" id="SDC01397.1"/>
    </source>
</evidence>
<dbReference type="InterPro" id="IPR012910">
    <property type="entry name" value="Plug_dom"/>
</dbReference>
<evidence type="ECO:0000313" key="16">
    <source>
        <dbReference type="EMBL" id="SDI02639.1"/>
    </source>
</evidence>
<evidence type="ECO:0000256" key="4">
    <source>
        <dbReference type="ARBA" id="ARBA00022692"/>
    </source>
</evidence>
<dbReference type="Pfam" id="PF07715">
    <property type="entry name" value="Plug"/>
    <property type="match status" value="1"/>
</dbReference>
<dbReference type="InterPro" id="IPR000531">
    <property type="entry name" value="Beta-barrel_TonB"/>
</dbReference>
<reference evidence="15 18" key="2">
    <citation type="submission" date="2016-10" db="EMBL/GenBank/DDBJ databases">
        <authorList>
            <person name="Varghese N."/>
            <person name="Submissions S."/>
        </authorList>
    </citation>
    <scope>NUCLEOTIDE SEQUENCE [LARGE SCALE GENOMIC DNA]</scope>
    <source>
        <strain evidence="15 18">WG10</strain>
    </source>
</reference>
<dbReference type="PANTHER" id="PTHR30069:SF29">
    <property type="entry name" value="HEMOGLOBIN AND HEMOGLOBIN-HAPTOGLOBIN-BINDING PROTEIN 1-RELATED"/>
    <property type="match status" value="1"/>
</dbReference>
<dbReference type="InterPro" id="IPR036942">
    <property type="entry name" value="Beta-barrel_TonB_sf"/>
</dbReference>
<dbReference type="GO" id="GO:0044718">
    <property type="term" value="P:siderophore transmembrane transport"/>
    <property type="evidence" value="ECO:0007669"/>
    <property type="project" value="TreeGrafter"/>
</dbReference>
<proteinExistence type="inferred from homology"/>
<evidence type="ECO:0000256" key="12">
    <source>
        <dbReference type="SAM" id="SignalP"/>
    </source>
</evidence>
<dbReference type="CDD" id="cd01347">
    <property type="entry name" value="ligand_gated_channel"/>
    <property type="match status" value="1"/>
</dbReference>
<evidence type="ECO:0000313" key="17">
    <source>
        <dbReference type="Proteomes" id="UP000198945"/>
    </source>
</evidence>
<dbReference type="GO" id="GO:0009279">
    <property type="term" value="C:cell outer membrane"/>
    <property type="evidence" value="ECO:0007669"/>
    <property type="project" value="UniProtKB-SubCell"/>
</dbReference>
<dbReference type="EMBL" id="FNEH01000001">
    <property type="protein sequence ID" value="SDI02639.1"/>
    <property type="molecule type" value="Genomic_DNA"/>
</dbReference>
<feature type="domain" description="TonB-dependent receptor-like beta-barrel" evidence="13">
    <location>
        <begin position="170"/>
        <end position="574"/>
    </location>
</feature>
<evidence type="ECO:0000256" key="3">
    <source>
        <dbReference type="ARBA" id="ARBA00022452"/>
    </source>
</evidence>
<feature type="domain" description="TonB-dependent receptor plug" evidence="14">
    <location>
        <begin position="43"/>
        <end position="149"/>
    </location>
</feature>
<dbReference type="Gene3D" id="2.40.170.20">
    <property type="entry name" value="TonB-dependent receptor, beta-barrel domain"/>
    <property type="match status" value="1"/>
</dbReference>
<dbReference type="EMBL" id="FMYT01000001">
    <property type="protein sequence ID" value="SDC01397.1"/>
    <property type="molecule type" value="Genomic_DNA"/>
</dbReference>
<keyword evidence="9 10" id="KW-0998">Cell outer membrane</keyword>
<evidence type="ECO:0000256" key="10">
    <source>
        <dbReference type="PROSITE-ProRule" id="PRU01360"/>
    </source>
</evidence>
<dbReference type="PANTHER" id="PTHR30069">
    <property type="entry name" value="TONB-DEPENDENT OUTER MEMBRANE RECEPTOR"/>
    <property type="match status" value="1"/>
</dbReference>
<accession>A0A1G6I4C4</accession>
<keyword evidence="4 10" id="KW-0812">Transmembrane</keyword>
<keyword evidence="7 10" id="KW-0472">Membrane</keyword>
<protein>
    <submittedName>
        <fullName evidence="15">Outer membrane receptor for ferrienterochelin and colicins</fullName>
    </submittedName>
</protein>
<dbReference type="AlphaFoldDB" id="A0A1G6I4C4"/>
<evidence type="ECO:0000256" key="7">
    <source>
        <dbReference type="ARBA" id="ARBA00023136"/>
    </source>
</evidence>
<dbReference type="RefSeq" id="WP_089716692.1">
    <property type="nucleotide sequence ID" value="NZ_FMYT01000001.1"/>
</dbReference>
<dbReference type="Proteomes" id="UP000324896">
    <property type="component" value="Unassembled WGS sequence"/>
</dbReference>
<keyword evidence="2 10" id="KW-0813">Transport</keyword>
<evidence type="ECO:0000256" key="5">
    <source>
        <dbReference type="ARBA" id="ARBA00022729"/>
    </source>
</evidence>
<dbReference type="SUPFAM" id="SSF56935">
    <property type="entry name" value="Porins"/>
    <property type="match status" value="1"/>
</dbReference>
<dbReference type="Gene3D" id="2.170.130.10">
    <property type="entry name" value="TonB-dependent receptor, plug domain"/>
    <property type="match status" value="1"/>
</dbReference>
<reference evidence="16 17" key="1">
    <citation type="submission" date="2016-10" db="EMBL/GenBank/DDBJ databases">
        <authorList>
            <person name="de Groot N.N."/>
        </authorList>
    </citation>
    <scope>NUCLEOTIDE SEQUENCE [LARGE SCALE GENOMIC DNA]</scope>
    <source>
        <strain evidence="16 17">WG7</strain>
    </source>
</reference>
<sequence>MLKQKVLVMLTALLILAVPVSAQEEVVDLEEVVVTASRYEESIMDTPVSIEVIDQEEIEGSNAQNVAELLDTYTGVYIKDNGSQVGTKSVKIRGASSDQVLVLFDGVPYNDNHNGGLDLSIISAANIEKIEIIKGPASVIYGANAMGGVVNIITKNIEDISVTKLDLGLGSENTNTYQLSHNEKIDDFGIYLSYLDKSSDTYLEESNFDQENVFLKINNNISKYSDITFTFNNNISDKVINNLDQNDEEQNLSLSWKRQTEAIETNFRIYKNDRQREYPSSNSLHEKDQSGFILNNINYLDNHTFNYGVEIKRDEVKSTDIENGNKENTNKALFVKDNWNFNSELDLIFAARYDDHEEYGSNLSPQAAINYNLNKNYKTFISYSEAFRAPTFDDLYGVYAANPAWHYPGFEGNPDLEAEESDNYEIGLKFNSVIGKGSVSYFYREVTNLITNDYSVSPNTMKNIDDKSEFKGIELNIDNQLTRKLSSSFNYTYLDSQDNNGDRIAGNPYHNAKISLKYKKDEKTFFVSGKLISDNIDGFSGTEMPSYFVVDSSINVPINIINQKIDLLFSINNLFNKDYEVVDGYPMPGRNFMVNLSTKF</sequence>
<dbReference type="Proteomes" id="UP000198945">
    <property type="component" value="Unassembled WGS sequence"/>
</dbReference>
<evidence type="ECO:0000259" key="14">
    <source>
        <dbReference type="Pfam" id="PF07715"/>
    </source>
</evidence>
<evidence type="ECO:0000256" key="1">
    <source>
        <dbReference type="ARBA" id="ARBA00004571"/>
    </source>
</evidence>
<evidence type="ECO:0000256" key="11">
    <source>
        <dbReference type="RuleBase" id="RU003357"/>
    </source>
</evidence>
<name>A0A1G6I4C4_9FIRM</name>
<gene>
    <name evidence="15" type="ORF">SAMN04488597_101270</name>
    <name evidence="16" type="ORF">SAMN04515654_1018</name>
</gene>
<evidence type="ECO:0000256" key="8">
    <source>
        <dbReference type="ARBA" id="ARBA00023170"/>
    </source>
</evidence>
<organism evidence="15 18">
    <name type="scientific">Halanaerobium congolense</name>
    <dbReference type="NCBI Taxonomy" id="54121"/>
    <lineage>
        <taxon>Bacteria</taxon>
        <taxon>Bacillati</taxon>
        <taxon>Bacillota</taxon>
        <taxon>Clostridia</taxon>
        <taxon>Halanaerobiales</taxon>
        <taxon>Halanaerobiaceae</taxon>
        <taxon>Halanaerobium</taxon>
    </lineage>
</organism>
<dbReference type="PROSITE" id="PS52016">
    <property type="entry name" value="TONB_DEPENDENT_REC_3"/>
    <property type="match status" value="1"/>
</dbReference>
<dbReference type="GO" id="GO:0015344">
    <property type="term" value="F:siderophore uptake transmembrane transporter activity"/>
    <property type="evidence" value="ECO:0007669"/>
    <property type="project" value="TreeGrafter"/>
</dbReference>
<evidence type="ECO:0000256" key="2">
    <source>
        <dbReference type="ARBA" id="ARBA00022448"/>
    </source>
</evidence>
<evidence type="ECO:0000256" key="6">
    <source>
        <dbReference type="ARBA" id="ARBA00023077"/>
    </source>
</evidence>